<evidence type="ECO:0000313" key="2">
    <source>
        <dbReference type="Proteomes" id="UP000236163"/>
    </source>
</evidence>
<dbReference type="Proteomes" id="UP000236163">
    <property type="component" value="Unassembled WGS sequence"/>
</dbReference>
<sequence>MIKSFRHKGLNKFYQKGDSSGLEQSLVPRLKNRLSMLDAAKTIDFLNQQGYDLHELKGDRAETWSIKVSGNWRLTFIFENGDVYVLNLEDYH</sequence>
<proteinExistence type="predicted"/>
<organism evidence="1 2">
    <name type="scientific">Salmonella enterica subsp. houtenae serovar 50:g,z51:-</name>
    <dbReference type="NCBI Taxonomy" id="1173947"/>
    <lineage>
        <taxon>Bacteria</taxon>
        <taxon>Pseudomonadati</taxon>
        <taxon>Pseudomonadota</taxon>
        <taxon>Gammaproteobacteria</taxon>
        <taxon>Enterobacterales</taxon>
        <taxon>Enterobacteriaceae</taxon>
        <taxon>Salmonella</taxon>
    </lineage>
</organism>
<gene>
    <name evidence="1" type="ORF">RK55_020780</name>
</gene>
<dbReference type="STRING" id="523831.SEHO0A_01890"/>
<dbReference type="Gene3D" id="3.30.2310.20">
    <property type="entry name" value="RelE-like"/>
    <property type="match status" value="1"/>
</dbReference>
<dbReference type="Pfam" id="PF05015">
    <property type="entry name" value="HigB-like_toxin"/>
    <property type="match status" value="1"/>
</dbReference>
<dbReference type="EMBL" id="JWSP02000004">
    <property type="protein sequence ID" value="PNO35358.1"/>
    <property type="molecule type" value="Genomic_DNA"/>
</dbReference>
<dbReference type="PANTHER" id="PTHR40266:SF2">
    <property type="entry name" value="TOXIN HIGB-1"/>
    <property type="match status" value="1"/>
</dbReference>
<dbReference type="InterPro" id="IPR035093">
    <property type="entry name" value="RelE/ParE_toxin_dom_sf"/>
</dbReference>
<evidence type="ECO:0000313" key="1">
    <source>
        <dbReference type="EMBL" id="PNO35358.1"/>
    </source>
</evidence>
<protein>
    <submittedName>
        <fullName evidence="1">Killer protein</fullName>
    </submittedName>
</protein>
<dbReference type="AlphaFoldDB" id="A0A1J6Y769"/>
<reference evidence="2" key="1">
    <citation type="submission" date="2017-12" db="EMBL/GenBank/DDBJ databases">
        <title>FDA dAtabase for Regulatory Grade micrObial Sequences (FDA-ARGOS): Supporting development and validation of Infectious Disease Dx tests.</title>
        <authorList>
            <person name="Sichtig H."/>
            <person name="Tallon L."/>
            <person name="Sadzewicz L."/>
            <person name="Sengamalay N."/>
            <person name="Nagaraj S."/>
            <person name="Vavikolanu K."/>
            <person name="Aluvathingal J."/>
            <person name="Nadendla S."/>
            <person name="Pirone D.C."/>
            <person name="Hoffman M."/>
            <person name="Muruvanda T."/>
            <person name="Allard M."/>
            <person name="Evans P."/>
        </authorList>
    </citation>
    <scope>NUCLEOTIDE SEQUENCE [LARGE SCALE GENOMIC DNA]</scope>
    <source>
        <strain evidence="2">FDAARGOS_55</strain>
    </source>
</reference>
<dbReference type="PANTHER" id="PTHR40266">
    <property type="entry name" value="TOXIN HIGB-1"/>
    <property type="match status" value="1"/>
</dbReference>
<dbReference type="SUPFAM" id="SSF143011">
    <property type="entry name" value="RelE-like"/>
    <property type="match status" value="1"/>
</dbReference>
<name>A0A1J6Y769_SALHO</name>
<accession>A0A1J6Y769</accession>
<comment type="caution">
    <text evidence="1">The sequence shown here is derived from an EMBL/GenBank/DDBJ whole genome shotgun (WGS) entry which is preliminary data.</text>
</comment>
<dbReference type="InterPro" id="IPR007711">
    <property type="entry name" value="HigB-1"/>
</dbReference>